<keyword evidence="4 7" id="KW-0812">Transmembrane</keyword>
<organism evidence="10 12">
    <name type="scientific">Bosea thiooxidans</name>
    <dbReference type="NCBI Taxonomy" id="53254"/>
    <lineage>
        <taxon>Bacteria</taxon>
        <taxon>Pseudomonadati</taxon>
        <taxon>Pseudomonadota</taxon>
        <taxon>Alphaproteobacteria</taxon>
        <taxon>Hyphomicrobiales</taxon>
        <taxon>Boseaceae</taxon>
        <taxon>Bosea</taxon>
    </lineage>
</organism>
<name>A0A0Q3M3E1_9HYPH</name>
<keyword evidence="2" id="KW-0813">Transport</keyword>
<evidence type="ECO:0000256" key="5">
    <source>
        <dbReference type="ARBA" id="ARBA00022989"/>
    </source>
</evidence>
<evidence type="ECO:0000256" key="2">
    <source>
        <dbReference type="ARBA" id="ARBA00022448"/>
    </source>
</evidence>
<dbReference type="Pfam" id="PF02687">
    <property type="entry name" value="FtsX"/>
    <property type="match status" value="1"/>
</dbReference>
<dbReference type="PANTHER" id="PTHR43738">
    <property type="entry name" value="ABC TRANSPORTER, MEMBRANE PROTEIN"/>
    <property type="match status" value="1"/>
</dbReference>
<evidence type="ECO:0000256" key="7">
    <source>
        <dbReference type="SAM" id="Phobius"/>
    </source>
</evidence>
<feature type="transmembrane region" description="Helical" evidence="7">
    <location>
        <begin position="349"/>
        <end position="370"/>
    </location>
</feature>
<keyword evidence="12" id="KW-1185">Reference proteome</keyword>
<reference evidence="11 13" key="2">
    <citation type="submission" date="2017-02" db="EMBL/GenBank/DDBJ databases">
        <authorList>
            <person name="Peterson S.W."/>
        </authorList>
    </citation>
    <scope>NUCLEOTIDE SEQUENCE [LARGE SCALE GENOMIC DNA]</scope>
    <source>
        <strain evidence="11 13">DSM 9653</strain>
    </source>
</reference>
<evidence type="ECO:0000256" key="3">
    <source>
        <dbReference type="ARBA" id="ARBA00022475"/>
    </source>
</evidence>
<sequence>MNLAYRDIRHGFGRFILTCIGLGLLLGVVLAMIGIYRGLVVDALTIARAPAVDLWVVEANTRGPFAEASRIPGDVREAVARIAGVESAGGITYQTVEAEHIGAKLRLYVIGYEPARPGGPPEIIAGRGIARSHYEMVADQSAGLVLGDRLRVGRSTFSVVGLTRHQVSSGGDPAVYITLSDAQKLQFDLAPPAARIQQARGAVGAVGANRDTVNAVIARLQPNAAPEAVAETVRRWKHQAAITQEAQEQILIRSLVDRARRQIGLFTSLLLVVSAVIIALIIYTMTMEKTKQIATLKLIGAPDRTIIGMIVQQALALGLIGFSIGAMLIATISDYFPRRVVLEADNMLALGLIVVVVCLMASGLGVRAALRVDPATALGS</sequence>
<evidence type="ECO:0000259" key="8">
    <source>
        <dbReference type="Pfam" id="PF02687"/>
    </source>
</evidence>
<dbReference type="STRING" id="53254.SAMN05660750_05052"/>
<evidence type="ECO:0000313" key="12">
    <source>
        <dbReference type="Proteomes" id="UP000051562"/>
    </source>
</evidence>
<keyword evidence="5 7" id="KW-1133">Transmembrane helix</keyword>
<dbReference type="OrthoDB" id="7298150at2"/>
<dbReference type="Proteomes" id="UP000051562">
    <property type="component" value="Unassembled WGS sequence"/>
</dbReference>
<feature type="transmembrane region" description="Helical" evidence="7">
    <location>
        <begin position="263"/>
        <end position="285"/>
    </location>
</feature>
<evidence type="ECO:0000256" key="6">
    <source>
        <dbReference type="ARBA" id="ARBA00023136"/>
    </source>
</evidence>
<evidence type="ECO:0000313" key="13">
    <source>
        <dbReference type="Proteomes" id="UP000190130"/>
    </source>
</evidence>
<reference evidence="10 12" key="1">
    <citation type="submission" date="2015-10" db="EMBL/GenBank/DDBJ databases">
        <title>Draft genome of Bosea thiooxidans.</title>
        <authorList>
            <person name="Wang X."/>
        </authorList>
    </citation>
    <scope>NUCLEOTIDE SEQUENCE [LARGE SCALE GENOMIC DNA]</scope>
    <source>
        <strain evidence="10 12">CGMCC 9174</strain>
    </source>
</reference>
<feature type="transmembrane region" description="Helical" evidence="7">
    <location>
        <begin position="306"/>
        <end position="329"/>
    </location>
</feature>
<protein>
    <submittedName>
        <fullName evidence="10">ABC transporter permease</fullName>
    </submittedName>
    <submittedName>
        <fullName evidence="11">Putative ABC transport system permease protein</fullName>
    </submittedName>
</protein>
<dbReference type="PANTHER" id="PTHR43738:SF1">
    <property type="entry name" value="HEMIN TRANSPORT SYSTEM PERMEASE PROTEIN HRTB-RELATED"/>
    <property type="match status" value="1"/>
</dbReference>
<dbReference type="InterPro" id="IPR003838">
    <property type="entry name" value="ABC3_permease_C"/>
</dbReference>
<dbReference type="AlphaFoldDB" id="A0A0Q3M3E1"/>
<dbReference type="RefSeq" id="WP_055728420.1">
    <property type="nucleotide sequence ID" value="NZ_FUYX01000026.1"/>
</dbReference>
<comment type="subcellular location">
    <subcellularLocation>
        <location evidence="1">Cell membrane</location>
        <topology evidence="1">Multi-pass membrane protein</topology>
    </subcellularLocation>
</comment>
<keyword evidence="6 7" id="KW-0472">Membrane</keyword>
<accession>A0A0Q3M3E1</accession>
<evidence type="ECO:0000256" key="4">
    <source>
        <dbReference type="ARBA" id="ARBA00022692"/>
    </source>
</evidence>
<feature type="domain" description="MacB-like periplasmic core" evidence="9">
    <location>
        <begin position="16"/>
        <end position="234"/>
    </location>
</feature>
<dbReference type="Proteomes" id="UP000190130">
    <property type="component" value="Unassembled WGS sequence"/>
</dbReference>
<evidence type="ECO:0000259" key="9">
    <source>
        <dbReference type="Pfam" id="PF12704"/>
    </source>
</evidence>
<keyword evidence="3" id="KW-1003">Cell membrane</keyword>
<dbReference type="EMBL" id="LMAR01000038">
    <property type="protein sequence ID" value="KQK30265.1"/>
    <property type="molecule type" value="Genomic_DNA"/>
</dbReference>
<dbReference type="GO" id="GO:0005886">
    <property type="term" value="C:plasma membrane"/>
    <property type="evidence" value="ECO:0007669"/>
    <property type="project" value="UniProtKB-SubCell"/>
</dbReference>
<evidence type="ECO:0000256" key="1">
    <source>
        <dbReference type="ARBA" id="ARBA00004651"/>
    </source>
</evidence>
<evidence type="ECO:0000313" key="11">
    <source>
        <dbReference type="EMBL" id="SKC17325.1"/>
    </source>
</evidence>
<dbReference type="InterPro" id="IPR025857">
    <property type="entry name" value="MacB_PCD"/>
</dbReference>
<dbReference type="Pfam" id="PF12704">
    <property type="entry name" value="MacB_PCD"/>
    <property type="match status" value="1"/>
</dbReference>
<gene>
    <name evidence="10" type="ORF">ARD30_14190</name>
    <name evidence="11" type="ORF">SAMN05660750_05052</name>
</gene>
<feature type="transmembrane region" description="Helical" evidence="7">
    <location>
        <begin position="12"/>
        <end position="36"/>
    </location>
</feature>
<evidence type="ECO:0000313" key="10">
    <source>
        <dbReference type="EMBL" id="KQK30265.1"/>
    </source>
</evidence>
<dbReference type="EMBL" id="FUYX01000026">
    <property type="protein sequence ID" value="SKC17325.1"/>
    <property type="molecule type" value="Genomic_DNA"/>
</dbReference>
<dbReference type="InterPro" id="IPR051125">
    <property type="entry name" value="ABC-4/HrtB_transporter"/>
</dbReference>
<proteinExistence type="predicted"/>
<feature type="domain" description="ABC3 transporter permease C-terminal" evidence="8">
    <location>
        <begin position="265"/>
        <end position="374"/>
    </location>
</feature>